<evidence type="ECO:0000313" key="1">
    <source>
        <dbReference type="EMBL" id="GHP00959.1"/>
    </source>
</evidence>
<name>A0A8J3N9M5_9CHLR</name>
<reference evidence="1" key="1">
    <citation type="submission" date="2020-10" db="EMBL/GenBank/DDBJ databases">
        <title>Taxonomic study of unclassified bacteria belonging to the class Ktedonobacteria.</title>
        <authorList>
            <person name="Yabe S."/>
            <person name="Wang C.M."/>
            <person name="Zheng Y."/>
            <person name="Sakai Y."/>
            <person name="Cavaletti L."/>
            <person name="Monciardini P."/>
            <person name="Donadio S."/>
        </authorList>
    </citation>
    <scope>NUCLEOTIDE SEQUENCE</scope>
    <source>
        <strain evidence="1">ID150040</strain>
    </source>
</reference>
<gene>
    <name evidence="1" type="ORF">KSF_110060</name>
</gene>
<dbReference type="AlphaFoldDB" id="A0A8J3N9M5"/>
<dbReference type="EMBL" id="BNJK01000004">
    <property type="protein sequence ID" value="GHP00959.1"/>
    <property type="molecule type" value="Genomic_DNA"/>
</dbReference>
<accession>A0A8J3N9M5</accession>
<organism evidence="1 2">
    <name type="scientific">Reticulibacter mediterranei</name>
    <dbReference type="NCBI Taxonomy" id="2778369"/>
    <lineage>
        <taxon>Bacteria</taxon>
        <taxon>Bacillati</taxon>
        <taxon>Chloroflexota</taxon>
        <taxon>Ktedonobacteria</taxon>
        <taxon>Ktedonobacterales</taxon>
        <taxon>Reticulibacteraceae</taxon>
        <taxon>Reticulibacter</taxon>
    </lineage>
</organism>
<evidence type="ECO:0000313" key="2">
    <source>
        <dbReference type="Proteomes" id="UP000597444"/>
    </source>
</evidence>
<keyword evidence="2" id="KW-1185">Reference proteome</keyword>
<protein>
    <recommendedName>
        <fullName evidence="3">Photosynthesis system II assembly factor Ycf48/Hcf136-like domain-containing protein</fullName>
    </recommendedName>
</protein>
<evidence type="ECO:0008006" key="3">
    <source>
        <dbReference type="Google" id="ProtNLM"/>
    </source>
</evidence>
<dbReference type="SUPFAM" id="SSF110296">
    <property type="entry name" value="Oligoxyloglucan reducing end-specific cellobiohydrolase"/>
    <property type="match status" value="1"/>
</dbReference>
<proteinExistence type="predicted"/>
<comment type="caution">
    <text evidence="1">The sequence shown here is derived from an EMBL/GenBank/DDBJ whole genome shotgun (WGS) entry which is preliminary data.</text>
</comment>
<sequence>MDNASTKGFQKSWGIFQLEFVTDKVGWTLVINEQILQPGRENQSLYKTTDGGATWTHVAYTVTGISQQKK</sequence>
<dbReference type="Proteomes" id="UP000597444">
    <property type="component" value="Unassembled WGS sequence"/>
</dbReference>